<feature type="transmembrane region" description="Helical" evidence="8">
    <location>
        <begin position="310"/>
        <end position="330"/>
    </location>
</feature>
<protein>
    <submittedName>
        <fullName evidence="9">Iron ABC transporter permease</fullName>
    </submittedName>
</protein>
<feature type="transmembrane region" description="Helical" evidence="8">
    <location>
        <begin position="243"/>
        <end position="268"/>
    </location>
</feature>
<dbReference type="InterPro" id="IPR000522">
    <property type="entry name" value="ABC_transptr_permease_BtuC"/>
</dbReference>
<feature type="transmembrane region" description="Helical" evidence="8">
    <location>
        <begin position="119"/>
        <end position="141"/>
    </location>
</feature>
<feature type="transmembrane region" description="Helical" evidence="8">
    <location>
        <begin position="153"/>
        <end position="174"/>
    </location>
</feature>
<reference evidence="9" key="2">
    <citation type="submission" date="2023-08" db="EMBL/GenBank/DDBJ databases">
        <authorList>
            <person name="Luo J."/>
        </authorList>
    </citation>
    <scope>NUCLEOTIDE SEQUENCE</scope>
    <source>
        <strain evidence="9">DSM 25064</strain>
    </source>
</reference>
<keyword evidence="5 8" id="KW-0812">Transmembrane</keyword>
<gene>
    <name evidence="9" type="ORF">Q8A57_04010</name>
</gene>
<name>A0AAW8B0S5_9GAMM</name>
<sequence>MHRLPPRTFLTGAWLLLVAAVVLGLLSGPVSIAPGKLLELFSRQSDMDVRILQDLRLPRVLLAMLAGACLASCGAVMQGLFRNPLADPSLIGVSSGASLGASAVIFFGGVGFLSGVFELTAIAAGAFIGGLVATALVYRLASTITGTSVSTMLLAGIAITALSGAATSLFGFFADNEMLRRISLWQMGNLDSANWSRVGIIAVAVLPLMVLLPREGRALNAILLGESEARHLGIAVESLKRRLILLTALGVGVAVAVSGVVAFVGLIVPHLVRLMIGPDHRYLIPGSAILGAVLLLLADTGARSLMAPAELPTGVVTALLGAPFFVALLLQQRRKVLE</sequence>
<comment type="subcellular location">
    <subcellularLocation>
        <location evidence="1">Cell membrane</location>
        <topology evidence="1">Multi-pass membrane protein</topology>
    </subcellularLocation>
</comment>
<keyword evidence="10" id="KW-1185">Reference proteome</keyword>
<organism evidence="9 10">
    <name type="scientific">Porticoccus litoralis</name>
    <dbReference type="NCBI Taxonomy" id="434086"/>
    <lineage>
        <taxon>Bacteria</taxon>
        <taxon>Pseudomonadati</taxon>
        <taxon>Pseudomonadota</taxon>
        <taxon>Gammaproteobacteria</taxon>
        <taxon>Cellvibrionales</taxon>
        <taxon>Porticoccaceae</taxon>
        <taxon>Porticoccus</taxon>
    </lineage>
</organism>
<dbReference type="RefSeq" id="WP_305169644.1">
    <property type="nucleotide sequence ID" value="NZ_JAUUUU010000001.1"/>
</dbReference>
<comment type="caution">
    <text evidence="9">The sequence shown here is derived from an EMBL/GenBank/DDBJ whole genome shotgun (WGS) entry which is preliminary data.</text>
</comment>
<dbReference type="EMBL" id="JAUUUU010000001">
    <property type="protein sequence ID" value="MDP1520127.1"/>
    <property type="molecule type" value="Genomic_DNA"/>
</dbReference>
<keyword evidence="6 8" id="KW-1133">Transmembrane helix</keyword>
<feature type="transmembrane region" description="Helical" evidence="8">
    <location>
        <begin position="280"/>
        <end position="298"/>
    </location>
</feature>
<dbReference type="SUPFAM" id="SSF81345">
    <property type="entry name" value="ABC transporter involved in vitamin B12 uptake, BtuC"/>
    <property type="match status" value="1"/>
</dbReference>
<dbReference type="PANTHER" id="PTHR30472">
    <property type="entry name" value="FERRIC ENTEROBACTIN TRANSPORT SYSTEM PERMEASE PROTEIN"/>
    <property type="match status" value="1"/>
</dbReference>
<evidence type="ECO:0000256" key="7">
    <source>
        <dbReference type="ARBA" id="ARBA00023136"/>
    </source>
</evidence>
<evidence type="ECO:0000256" key="4">
    <source>
        <dbReference type="ARBA" id="ARBA00022475"/>
    </source>
</evidence>
<evidence type="ECO:0000256" key="5">
    <source>
        <dbReference type="ARBA" id="ARBA00022692"/>
    </source>
</evidence>
<proteinExistence type="inferred from homology"/>
<dbReference type="InterPro" id="IPR037294">
    <property type="entry name" value="ABC_BtuC-like"/>
</dbReference>
<dbReference type="AlphaFoldDB" id="A0AAW8B0S5"/>
<keyword evidence="7 8" id="KW-0472">Membrane</keyword>
<evidence type="ECO:0000256" key="3">
    <source>
        <dbReference type="ARBA" id="ARBA00022448"/>
    </source>
</evidence>
<keyword evidence="4" id="KW-1003">Cell membrane</keyword>
<dbReference type="Proteomes" id="UP001178354">
    <property type="component" value="Unassembled WGS sequence"/>
</dbReference>
<evidence type="ECO:0000256" key="1">
    <source>
        <dbReference type="ARBA" id="ARBA00004651"/>
    </source>
</evidence>
<comment type="similarity">
    <text evidence="2">Belongs to the binding-protein-dependent transport system permease family. FecCD subfamily.</text>
</comment>
<dbReference type="FunFam" id="1.10.3470.10:FF:000001">
    <property type="entry name" value="Vitamin B12 ABC transporter permease BtuC"/>
    <property type="match status" value="1"/>
</dbReference>
<dbReference type="GO" id="GO:0022857">
    <property type="term" value="F:transmembrane transporter activity"/>
    <property type="evidence" value="ECO:0007669"/>
    <property type="project" value="InterPro"/>
</dbReference>
<dbReference type="Pfam" id="PF01032">
    <property type="entry name" value="FecCD"/>
    <property type="match status" value="1"/>
</dbReference>
<dbReference type="PANTHER" id="PTHR30472:SF25">
    <property type="entry name" value="ABC TRANSPORTER PERMEASE PROTEIN MJ0876-RELATED"/>
    <property type="match status" value="1"/>
</dbReference>
<dbReference type="GO" id="GO:0005886">
    <property type="term" value="C:plasma membrane"/>
    <property type="evidence" value="ECO:0007669"/>
    <property type="project" value="UniProtKB-SubCell"/>
</dbReference>
<dbReference type="CDD" id="cd06550">
    <property type="entry name" value="TM_ABC_iron-siderophores_like"/>
    <property type="match status" value="1"/>
</dbReference>
<feature type="transmembrane region" description="Helical" evidence="8">
    <location>
        <begin position="56"/>
        <end position="77"/>
    </location>
</feature>
<feature type="transmembrane region" description="Helical" evidence="8">
    <location>
        <begin position="194"/>
        <end position="212"/>
    </location>
</feature>
<keyword evidence="3" id="KW-0813">Transport</keyword>
<evidence type="ECO:0000256" key="2">
    <source>
        <dbReference type="ARBA" id="ARBA00007935"/>
    </source>
</evidence>
<feature type="transmembrane region" description="Helical" evidence="8">
    <location>
        <begin position="89"/>
        <end position="113"/>
    </location>
</feature>
<evidence type="ECO:0000313" key="9">
    <source>
        <dbReference type="EMBL" id="MDP1520127.1"/>
    </source>
</evidence>
<evidence type="ECO:0000256" key="6">
    <source>
        <dbReference type="ARBA" id="ARBA00022989"/>
    </source>
</evidence>
<accession>A0AAW8B0S5</accession>
<evidence type="ECO:0000313" key="10">
    <source>
        <dbReference type="Proteomes" id="UP001178354"/>
    </source>
</evidence>
<dbReference type="Gene3D" id="1.10.3470.10">
    <property type="entry name" value="ABC transporter involved in vitamin B12 uptake, BtuC"/>
    <property type="match status" value="1"/>
</dbReference>
<reference evidence="9" key="1">
    <citation type="journal article" date="2010" name="Int. J. Syst. Evol. Microbiol.">
        <title>Porticoccus litoralis gen. nov., sp. nov., a gammaproteobacterium isolated from the Yellow Sea.</title>
        <authorList>
            <person name="Oh H.M."/>
            <person name="Kim H."/>
            <person name="Kim K.M."/>
            <person name="Min G.S."/>
            <person name="Cho J.C."/>
        </authorList>
    </citation>
    <scope>NUCLEOTIDE SEQUENCE</scope>
    <source>
        <strain evidence="9">DSM 25064</strain>
    </source>
</reference>
<evidence type="ECO:0000256" key="8">
    <source>
        <dbReference type="SAM" id="Phobius"/>
    </source>
</evidence>
<dbReference type="GO" id="GO:0033214">
    <property type="term" value="P:siderophore-iron import into cell"/>
    <property type="evidence" value="ECO:0007669"/>
    <property type="project" value="TreeGrafter"/>
</dbReference>